<feature type="transmembrane region" description="Helical" evidence="1">
    <location>
        <begin position="147"/>
        <end position="166"/>
    </location>
</feature>
<evidence type="ECO:0000313" key="3">
    <source>
        <dbReference type="Proteomes" id="UP000321306"/>
    </source>
</evidence>
<organism evidence="2 3">
    <name type="scientific">Deinococcus cellulosilyticus (strain DSM 18568 / NBRC 106333 / KACC 11606 / 5516J-15)</name>
    <dbReference type="NCBI Taxonomy" id="1223518"/>
    <lineage>
        <taxon>Bacteria</taxon>
        <taxon>Thermotogati</taxon>
        <taxon>Deinococcota</taxon>
        <taxon>Deinococci</taxon>
        <taxon>Deinococcales</taxon>
        <taxon>Deinococcaceae</taxon>
        <taxon>Deinococcus</taxon>
    </lineage>
</organism>
<accession>A0A511N2F1</accession>
<feature type="transmembrane region" description="Helical" evidence="1">
    <location>
        <begin position="54"/>
        <end position="72"/>
    </location>
</feature>
<feature type="transmembrane region" description="Helical" evidence="1">
    <location>
        <begin position="122"/>
        <end position="140"/>
    </location>
</feature>
<feature type="transmembrane region" description="Helical" evidence="1">
    <location>
        <begin position="297"/>
        <end position="319"/>
    </location>
</feature>
<sequence>MTRTMTQPQSSSAPNTIDWTFTLASLWFVAGLYLDGWAHTHVAELETFFTPWHAVLYSGFFATFLCAAYAFWQSRTRPELKAYRLAFFAGLVFMAGGVLDLFWHTLLGIEANIAALLSPPHLLLATSGFLIVTSPLRAAWNRSKPNVTAMISLAITYALLTFFTMYTVPLLQGTGVDGMWQSKSNGVMGVLLSSVVMSGVMLFFMRRWTLPGGALLLVLLPAQLGLVVLDRITPDVIQLYYLTVIASLLVLEILRSILQPSVKRIAAFRSMAFLIPAVFSLSYFLAVQLTGRMGWEIHLWLGAIFGSGVMGLLLSYLVLPPEVTPEAA</sequence>
<keyword evidence="1" id="KW-0472">Membrane</keyword>
<feature type="transmembrane region" description="Helical" evidence="1">
    <location>
        <begin position="12"/>
        <end position="34"/>
    </location>
</feature>
<evidence type="ECO:0000256" key="1">
    <source>
        <dbReference type="SAM" id="Phobius"/>
    </source>
</evidence>
<dbReference type="EMBL" id="BJXB01000011">
    <property type="protein sequence ID" value="GEM47022.1"/>
    <property type="molecule type" value="Genomic_DNA"/>
</dbReference>
<feature type="transmembrane region" description="Helical" evidence="1">
    <location>
        <begin position="186"/>
        <end position="205"/>
    </location>
</feature>
<feature type="transmembrane region" description="Helical" evidence="1">
    <location>
        <begin position="84"/>
        <end position="102"/>
    </location>
</feature>
<feature type="transmembrane region" description="Helical" evidence="1">
    <location>
        <begin position="212"/>
        <end position="233"/>
    </location>
</feature>
<name>A0A511N2F1_DEIC1</name>
<protein>
    <submittedName>
        <fullName evidence="2">Uncharacterized protein</fullName>
    </submittedName>
</protein>
<reference evidence="2 3" key="1">
    <citation type="submission" date="2019-07" db="EMBL/GenBank/DDBJ databases">
        <title>Whole genome shotgun sequence of Deinococcus cellulosilyticus NBRC 106333.</title>
        <authorList>
            <person name="Hosoyama A."/>
            <person name="Uohara A."/>
            <person name="Ohji S."/>
            <person name="Ichikawa N."/>
        </authorList>
    </citation>
    <scope>NUCLEOTIDE SEQUENCE [LARGE SCALE GENOMIC DNA]</scope>
    <source>
        <strain evidence="2 3">NBRC 106333</strain>
    </source>
</reference>
<dbReference type="Proteomes" id="UP000321306">
    <property type="component" value="Unassembled WGS sequence"/>
</dbReference>
<dbReference type="RefSeq" id="WP_146884948.1">
    <property type="nucleotide sequence ID" value="NZ_BJXB01000011.1"/>
</dbReference>
<feature type="transmembrane region" description="Helical" evidence="1">
    <location>
        <begin position="239"/>
        <end position="258"/>
    </location>
</feature>
<keyword evidence="3" id="KW-1185">Reference proteome</keyword>
<feature type="transmembrane region" description="Helical" evidence="1">
    <location>
        <begin position="270"/>
        <end position="291"/>
    </location>
</feature>
<evidence type="ECO:0000313" key="2">
    <source>
        <dbReference type="EMBL" id="GEM47022.1"/>
    </source>
</evidence>
<keyword evidence="1" id="KW-1133">Transmembrane helix</keyword>
<comment type="caution">
    <text evidence="2">The sequence shown here is derived from an EMBL/GenBank/DDBJ whole genome shotgun (WGS) entry which is preliminary data.</text>
</comment>
<proteinExistence type="predicted"/>
<keyword evidence="1" id="KW-0812">Transmembrane</keyword>
<dbReference type="AlphaFoldDB" id="A0A511N2F1"/>
<gene>
    <name evidence="2" type="ORF">DC3_26570</name>
</gene>
<dbReference type="OrthoDB" id="5241899at2"/>